<proteinExistence type="predicted"/>
<keyword evidence="2" id="KW-1185">Reference proteome</keyword>
<gene>
    <name evidence="1" type="ORF">SAMN06295912_10280</name>
</gene>
<protein>
    <recommendedName>
        <fullName evidence="3">NlpC/P60 family protein</fullName>
    </recommendedName>
</protein>
<dbReference type="InterPro" id="IPR038765">
    <property type="entry name" value="Papain-like_cys_pep_sf"/>
</dbReference>
<dbReference type="OrthoDB" id="8481272at2"/>
<organism evidence="1 2">
    <name type="scientific">Edaphosphingomonas laterariae</name>
    <dbReference type="NCBI Taxonomy" id="861865"/>
    <lineage>
        <taxon>Bacteria</taxon>
        <taxon>Pseudomonadati</taxon>
        <taxon>Pseudomonadota</taxon>
        <taxon>Alphaproteobacteria</taxon>
        <taxon>Sphingomonadales</taxon>
        <taxon>Rhizorhabdaceae</taxon>
        <taxon>Edaphosphingomonas</taxon>
    </lineage>
</organism>
<dbReference type="EMBL" id="FZOS01000002">
    <property type="protein sequence ID" value="SNS16818.1"/>
    <property type="molecule type" value="Genomic_DNA"/>
</dbReference>
<sequence length="127" mass="13286">MTADIVARARACVGARFRPQGRSVAEGMDCAGVAGAAFGLDALPRDYALRGELAARAETFAATAGLRRIAPDEAGPGDLMLVAAGPAQLHLVVLTDGGFVHADAALRRVVERPGRPAWPVLTVWRKD</sequence>
<dbReference type="SUPFAM" id="SSF54001">
    <property type="entry name" value="Cysteine proteinases"/>
    <property type="match status" value="1"/>
</dbReference>
<evidence type="ECO:0008006" key="3">
    <source>
        <dbReference type="Google" id="ProtNLM"/>
    </source>
</evidence>
<dbReference type="Gene3D" id="3.90.1720.10">
    <property type="entry name" value="endopeptidase domain like (from Nostoc punctiforme)"/>
    <property type="match status" value="1"/>
</dbReference>
<evidence type="ECO:0000313" key="2">
    <source>
        <dbReference type="Proteomes" id="UP000198281"/>
    </source>
</evidence>
<dbReference type="AlphaFoldDB" id="A0A239CAV1"/>
<reference evidence="2" key="1">
    <citation type="submission" date="2017-06" db="EMBL/GenBank/DDBJ databases">
        <authorList>
            <person name="Varghese N."/>
            <person name="Submissions S."/>
        </authorList>
    </citation>
    <scope>NUCLEOTIDE SEQUENCE [LARGE SCALE GENOMIC DNA]</scope>
    <source>
        <strain evidence="2">LNB2</strain>
    </source>
</reference>
<name>A0A239CAV1_9SPHN</name>
<evidence type="ECO:0000313" key="1">
    <source>
        <dbReference type="EMBL" id="SNS16818.1"/>
    </source>
</evidence>
<accession>A0A239CAV1</accession>
<dbReference type="Proteomes" id="UP000198281">
    <property type="component" value="Unassembled WGS sequence"/>
</dbReference>